<evidence type="ECO:0000313" key="3">
    <source>
        <dbReference type="Proteomes" id="UP000215377"/>
    </source>
</evidence>
<feature type="chain" id="PRO_5012036389" description="Bacterial OB-fold domain-containing protein" evidence="1">
    <location>
        <begin position="26"/>
        <end position="120"/>
    </location>
</feature>
<accession>A0A225NW43</accession>
<dbReference type="RefSeq" id="WP_088648105.1">
    <property type="nucleotide sequence ID" value="NZ_AQQR01000001.1"/>
</dbReference>
<protein>
    <recommendedName>
        <fullName evidence="4">Bacterial OB-fold domain-containing protein</fullName>
    </recommendedName>
</protein>
<evidence type="ECO:0000313" key="2">
    <source>
        <dbReference type="EMBL" id="OWU77488.1"/>
    </source>
</evidence>
<comment type="caution">
    <text evidence="2">The sequence shown here is derived from an EMBL/GenBank/DDBJ whole genome shotgun (WGS) entry which is preliminary data.</text>
</comment>
<dbReference type="InterPro" id="IPR006311">
    <property type="entry name" value="TAT_signal"/>
</dbReference>
<reference evidence="2 3" key="1">
    <citation type="submission" date="2013-04" db="EMBL/GenBank/DDBJ databases">
        <title>Oceanicola sp. 22II1-22F33 Genome Sequencing.</title>
        <authorList>
            <person name="Lai Q."/>
            <person name="Li G."/>
            <person name="Shao Z."/>
        </authorList>
    </citation>
    <scope>NUCLEOTIDE SEQUENCE [LARGE SCALE GENOMIC DNA]</scope>
    <source>
        <strain evidence="2 3">22II1-22F33</strain>
    </source>
</reference>
<dbReference type="OrthoDB" id="512581at2"/>
<proteinExistence type="predicted"/>
<sequence length="120" mass="13096">MTTRRLFLGLALALAAPVLAPPVLAAEQHGSRRLENGLTEITGFLDRVETEANHFQLIVTADGEKWTVDFPDPPANANDTPVGLQLSEGMELTIQGHQAQDTAYRMRADVLIIDGTPYEL</sequence>
<keyword evidence="1" id="KW-0732">Signal</keyword>
<gene>
    <name evidence="2" type="ORF">ATO3_01950</name>
</gene>
<dbReference type="AlphaFoldDB" id="A0A225NW43"/>
<name>A0A225NW43_9RHOB</name>
<dbReference type="Proteomes" id="UP000215377">
    <property type="component" value="Unassembled WGS sequence"/>
</dbReference>
<feature type="signal peptide" evidence="1">
    <location>
        <begin position="1"/>
        <end position="25"/>
    </location>
</feature>
<keyword evidence="3" id="KW-1185">Reference proteome</keyword>
<evidence type="ECO:0000256" key="1">
    <source>
        <dbReference type="SAM" id="SignalP"/>
    </source>
</evidence>
<dbReference type="EMBL" id="AQQR01000001">
    <property type="protein sequence ID" value="OWU77488.1"/>
    <property type="molecule type" value="Genomic_DNA"/>
</dbReference>
<dbReference type="PROSITE" id="PS51318">
    <property type="entry name" value="TAT"/>
    <property type="match status" value="1"/>
</dbReference>
<evidence type="ECO:0008006" key="4">
    <source>
        <dbReference type="Google" id="ProtNLM"/>
    </source>
</evidence>
<organism evidence="2 3">
    <name type="scientific">Marinibacterium profundimaris</name>
    <dbReference type="NCBI Taxonomy" id="1679460"/>
    <lineage>
        <taxon>Bacteria</taxon>
        <taxon>Pseudomonadati</taxon>
        <taxon>Pseudomonadota</taxon>
        <taxon>Alphaproteobacteria</taxon>
        <taxon>Rhodobacterales</taxon>
        <taxon>Paracoccaceae</taxon>
        <taxon>Marinibacterium</taxon>
    </lineage>
</organism>